<dbReference type="SUPFAM" id="SSF46565">
    <property type="entry name" value="Chaperone J-domain"/>
    <property type="match status" value="1"/>
</dbReference>
<dbReference type="InterPro" id="IPR036410">
    <property type="entry name" value="HSP_DnaJ_Cys-rich_dom_sf"/>
</dbReference>
<evidence type="ECO:0000256" key="6">
    <source>
        <dbReference type="SAM" id="MobiDB-lite"/>
    </source>
</evidence>
<evidence type="ECO:0000313" key="9">
    <source>
        <dbReference type="EMBL" id="KAE8697511.1"/>
    </source>
</evidence>
<feature type="domain" description="J" evidence="7">
    <location>
        <begin position="13"/>
        <end position="74"/>
    </location>
</feature>
<keyword evidence="3 5" id="KW-0863">Zinc-finger</keyword>
<dbReference type="Gene3D" id="2.60.260.20">
    <property type="entry name" value="Urease metallochaperone UreE, N-terminal domain"/>
    <property type="match status" value="2"/>
</dbReference>
<evidence type="ECO:0000256" key="4">
    <source>
        <dbReference type="ARBA" id="ARBA00022833"/>
    </source>
</evidence>
<dbReference type="SMART" id="SM00271">
    <property type="entry name" value="DnaJ"/>
    <property type="match status" value="1"/>
</dbReference>
<dbReference type="EMBL" id="VEPZ02001051">
    <property type="protein sequence ID" value="KAE8697511.1"/>
    <property type="molecule type" value="Genomic_DNA"/>
</dbReference>
<evidence type="ECO:0000259" key="8">
    <source>
        <dbReference type="PROSITE" id="PS51188"/>
    </source>
</evidence>
<keyword evidence="4 5" id="KW-0862">Zinc</keyword>
<dbReference type="SUPFAM" id="SSF49493">
    <property type="entry name" value="HSP40/DnaJ peptide-binding domain"/>
    <property type="match status" value="2"/>
</dbReference>
<evidence type="ECO:0000259" key="7">
    <source>
        <dbReference type="PROSITE" id="PS50076"/>
    </source>
</evidence>
<proteinExistence type="predicted"/>
<dbReference type="GO" id="GO:0006457">
    <property type="term" value="P:protein folding"/>
    <property type="evidence" value="ECO:0007669"/>
    <property type="project" value="InterPro"/>
</dbReference>
<keyword evidence="10" id="KW-1185">Reference proteome</keyword>
<evidence type="ECO:0000256" key="2">
    <source>
        <dbReference type="ARBA" id="ARBA00022737"/>
    </source>
</evidence>
<dbReference type="Pfam" id="PF01556">
    <property type="entry name" value="DnaJ_C"/>
    <property type="match status" value="1"/>
</dbReference>
<feature type="zinc finger region" description="CR-type" evidence="5">
    <location>
        <begin position="121"/>
        <end position="199"/>
    </location>
</feature>
<dbReference type="PANTHER" id="PTHR43888">
    <property type="entry name" value="DNAJ-LIKE-2, ISOFORM A-RELATED"/>
    <property type="match status" value="1"/>
</dbReference>
<evidence type="ECO:0000256" key="5">
    <source>
        <dbReference type="PROSITE-ProRule" id="PRU00546"/>
    </source>
</evidence>
<dbReference type="OrthoDB" id="550424at2759"/>
<evidence type="ECO:0000256" key="1">
    <source>
        <dbReference type="ARBA" id="ARBA00022723"/>
    </source>
</evidence>
<dbReference type="GO" id="GO:0008270">
    <property type="term" value="F:zinc ion binding"/>
    <property type="evidence" value="ECO:0007669"/>
    <property type="project" value="UniProtKB-KW"/>
</dbReference>
<feature type="domain" description="CR-type" evidence="8">
    <location>
        <begin position="121"/>
        <end position="199"/>
    </location>
</feature>
<organism evidence="9 10">
    <name type="scientific">Hibiscus syriacus</name>
    <name type="common">Rose of Sharon</name>
    <dbReference type="NCBI Taxonomy" id="106335"/>
    <lineage>
        <taxon>Eukaryota</taxon>
        <taxon>Viridiplantae</taxon>
        <taxon>Streptophyta</taxon>
        <taxon>Embryophyta</taxon>
        <taxon>Tracheophyta</taxon>
        <taxon>Spermatophyta</taxon>
        <taxon>Magnoliopsida</taxon>
        <taxon>eudicotyledons</taxon>
        <taxon>Gunneridae</taxon>
        <taxon>Pentapetalae</taxon>
        <taxon>rosids</taxon>
        <taxon>malvids</taxon>
        <taxon>Malvales</taxon>
        <taxon>Malvaceae</taxon>
        <taxon>Malvoideae</taxon>
        <taxon>Hibiscus</taxon>
    </lineage>
</organism>
<dbReference type="InterPro" id="IPR018253">
    <property type="entry name" value="DnaJ_domain_CS"/>
</dbReference>
<dbReference type="SUPFAM" id="SSF57938">
    <property type="entry name" value="DnaJ/Hsp40 cysteine-rich domain"/>
    <property type="match status" value="1"/>
</dbReference>
<feature type="compositionally biased region" description="Acidic residues" evidence="6">
    <location>
        <begin position="75"/>
        <end position="88"/>
    </location>
</feature>
<evidence type="ECO:0000313" key="10">
    <source>
        <dbReference type="Proteomes" id="UP000436088"/>
    </source>
</evidence>
<dbReference type="InterPro" id="IPR002939">
    <property type="entry name" value="DnaJ_C"/>
</dbReference>
<dbReference type="InterPro" id="IPR044713">
    <property type="entry name" value="DNJA1/2-like"/>
</dbReference>
<dbReference type="InterPro" id="IPR008971">
    <property type="entry name" value="HSP40/DnaJ_pept-bd"/>
</dbReference>
<keyword evidence="1 5" id="KW-0479">Metal-binding</keyword>
<keyword evidence="2" id="KW-0677">Repeat</keyword>
<dbReference type="FunFam" id="2.10.230.10:FF:000001">
    <property type="entry name" value="DnaJ subfamily A member 2"/>
    <property type="match status" value="1"/>
</dbReference>
<accession>A0A6A2ZZQ8</accession>
<gene>
    <name evidence="9" type="ORF">F3Y22_tig00110621pilonHSYRG00389</name>
</gene>
<dbReference type="Gene3D" id="1.10.287.110">
    <property type="entry name" value="DnaJ domain"/>
    <property type="match status" value="1"/>
</dbReference>
<sequence length="314" mass="35372">MCERFPRYSVYTNYYEVLGVPKTATRDEIKKAYKKGAMKNHPDKCGDAEKFKELVEAYEVLSDPEKRKIYDQYGEDDVTEGMGGDDDPYFPGGGKYKGGRKKRGEDVVHPLQVSLEDLYNGATKKLSVPRNAICGKCRGKGSKGVSSKCYGCDGSGWNTIVHWDDDRFWDACPECEGSGEVYMDLMCPQCKGNKVTQEKKKLKVHIEKGMLDGHKITFKRQANEAPDIATGDIVVVLQLKKHPTFKRMMDDLHVEHNLSLTEAMCGFEFALTHLDGRKLLIKSNPGEVIEPGQYKAIDDEGVKRLFCMMSAPMR</sequence>
<dbReference type="PROSITE" id="PS51188">
    <property type="entry name" value="ZF_CR"/>
    <property type="match status" value="1"/>
</dbReference>
<dbReference type="InterPro" id="IPR001623">
    <property type="entry name" value="DnaJ_domain"/>
</dbReference>
<dbReference type="InterPro" id="IPR036869">
    <property type="entry name" value="J_dom_sf"/>
</dbReference>
<dbReference type="FunFam" id="2.60.260.20:FF:000003">
    <property type="entry name" value="DnaJ subfamily A member 2"/>
    <property type="match status" value="1"/>
</dbReference>
<evidence type="ECO:0000256" key="3">
    <source>
        <dbReference type="ARBA" id="ARBA00022771"/>
    </source>
</evidence>
<protein>
    <submittedName>
        <fullName evidence="9">DnaJ protein-like protein ANJ1</fullName>
    </submittedName>
</protein>
<dbReference type="PROSITE" id="PS00636">
    <property type="entry name" value="DNAJ_1"/>
    <property type="match status" value="1"/>
</dbReference>
<dbReference type="PROSITE" id="PS50076">
    <property type="entry name" value="DNAJ_2"/>
    <property type="match status" value="1"/>
</dbReference>
<dbReference type="GO" id="GO:0030544">
    <property type="term" value="F:Hsp70 protein binding"/>
    <property type="evidence" value="ECO:0007669"/>
    <property type="project" value="InterPro"/>
</dbReference>
<dbReference type="CDD" id="cd06257">
    <property type="entry name" value="DnaJ"/>
    <property type="match status" value="1"/>
</dbReference>
<dbReference type="InterPro" id="IPR001305">
    <property type="entry name" value="HSP_DnaJ_Cys-rich_dom"/>
</dbReference>
<dbReference type="PRINTS" id="PR00625">
    <property type="entry name" value="JDOMAIN"/>
</dbReference>
<dbReference type="Proteomes" id="UP000436088">
    <property type="component" value="Unassembled WGS sequence"/>
</dbReference>
<dbReference type="CDD" id="cd10719">
    <property type="entry name" value="DnaJ_zf"/>
    <property type="match status" value="1"/>
</dbReference>
<dbReference type="Pfam" id="PF00226">
    <property type="entry name" value="DnaJ"/>
    <property type="match status" value="1"/>
</dbReference>
<feature type="region of interest" description="Disordered" evidence="6">
    <location>
        <begin position="75"/>
        <end position="102"/>
    </location>
</feature>
<reference evidence="9" key="1">
    <citation type="submission" date="2019-09" db="EMBL/GenBank/DDBJ databases">
        <title>Draft genome information of white flower Hibiscus syriacus.</title>
        <authorList>
            <person name="Kim Y.-M."/>
        </authorList>
    </citation>
    <scope>NUCLEOTIDE SEQUENCE [LARGE SCALE GENOMIC DNA]</scope>
    <source>
        <strain evidence="9">YM2019G1</strain>
    </source>
</reference>
<dbReference type="Gene3D" id="2.10.230.10">
    <property type="entry name" value="Heat shock protein DnaJ, cysteine-rich domain"/>
    <property type="match status" value="1"/>
</dbReference>
<comment type="caution">
    <text evidence="9">The sequence shown here is derived from an EMBL/GenBank/DDBJ whole genome shotgun (WGS) entry which is preliminary data.</text>
</comment>
<dbReference type="GO" id="GO:0051082">
    <property type="term" value="F:unfolded protein binding"/>
    <property type="evidence" value="ECO:0007669"/>
    <property type="project" value="InterPro"/>
</dbReference>
<dbReference type="CDD" id="cd10747">
    <property type="entry name" value="DnaJ_C"/>
    <property type="match status" value="1"/>
</dbReference>
<name>A0A6A2ZZQ8_HIBSY</name>
<dbReference type="Pfam" id="PF00684">
    <property type="entry name" value="DnaJ_CXXCXGXG"/>
    <property type="match status" value="1"/>
</dbReference>
<dbReference type="AlphaFoldDB" id="A0A6A2ZZQ8"/>